<organism evidence="9 10">
    <name type="scientific">Frankliniella fusca</name>
    <dbReference type="NCBI Taxonomy" id="407009"/>
    <lineage>
        <taxon>Eukaryota</taxon>
        <taxon>Metazoa</taxon>
        <taxon>Ecdysozoa</taxon>
        <taxon>Arthropoda</taxon>
        <taxon>Hexapoda</taxon>
        <taxon>Insecta</taxon>
        <taxon>Pterygota</taxon>
        <taxon>Neoptera</taxon>
        <taxon>Paraneoptera</taxon>
        <taxon>Thysanoptera</taxon>
        <taxon>Terebrantia</taxon>
        <taxon>Thripoidea</taxon>
        <taxon>Thripidae</taxon>
        <taxon>Frankliniella</taxon>
    </lineage>
</organism>
<dbReference type="GO" id="GO:0045727">
    <property type="term" value="P:positive regulation of translation"/>
    <property type="evidence" value="ECO:0007669"/>
    <property type="project" value="TreeGrafter"/>
</dbReference>
<evidence type="ECO:0000313" key="10">
    <source>
        <dbReference type="Proteomes" id="UP001219518"/>
    </source>
</evidence>
<sequence length="454" mass="51650">MGEPTVEDSSVAKKVKLEQSDTEGPEAKKLKVENSEIENGVEVKKENDSEVKKENDSEVKKENDSEVKKENDSEVKKENGAKCDTQTEEEKGVPGIDEIITHQIEYYFGNINLPRDKFLQEQIKLDDGWVPLEVMLRFQRLAKLSKKPETITSALKKHSSLMEVSEDGTKIRRSPNKPLPEMNEEWQKQLNERTVYCKGFPQSLVVMSTYLDFFKPYGPVEHINLRKYLDRTTKKLIYKGSAYILFETKEAADKFLSLESVKFEETELIRMTHAAHTAEKKKEKDERWGKKVKKDNANAEQNEKEKNNVQGKDLSKGCILKISEIKDEELSRDTIKTTLVGLGANVAFVQYSKGDKEALVRLASKEDGAATEFVKKLADNGEKVKFGEDEMAVTVLEGEEEEAFLKRSRESFQASRQNRKGHKHHKGGHKNFRGHKRGRSPAKDGPPAKKEASS</sequence>
<dbReference type="InterPro" id="IPR036388">
    <property type="entry name" value="WH-like_DNA-bd_sf"/>
</dbReference>
<feature type="region of interest" description="Disordered" evidence="5">
    <location>
        <begin position="275"/>
        <end position="310"/>
    </location>
</feature>
<dbReference type="SUPFAM" id="SSF46785">
    <property type="entry name" value="Winged helix' DNA-binding domain"/>
    <property type="match status" value="1"/>
</dbReference>
<dbReference type="GO" id="GO:1990904">
    <property type="term" value="C:ribonucleoprotein complex"/>
    <property type="evidence" value="ECO:0007669"/>
    <property type="project" value="UniProtKB-UniRule"/>
</dbReference>
<keyword evidence="10" id="KW-1185">Reference proteome</keyword>
<dbReference type="InterPro" id="IPR014886">
    <property type="entry name" value="La_xRRM"/>
</dbReference>
<evidence type="ECO:0000259" key="8">
    <source>
        <dbReference type="PROSITE" id="PS51939"/>
    </source>
</evidence>
<comment type="subcellular location">
    <subcellularLocation>
        <location evidence="1">Nucleus</location>
    </subcellularLocation>
</comment>
<dbReference type="InterPro" id="IPR045180">
    <property type="entry name" value="La_dom_prot"/>
</dbReference>
<feature type="compositionally biased region" description="Basic and acidic residues" evidence="5">
    <location>
        <begin position="41"/>
        <end position="81"/>
    </location>
</feature>
<dbReference type="EMBL" id="JAHWGI010000101">
    <property type="protein sequence ID" value="KAK3909494.1"/>
    <property type="molecule type" value="Genomic_DNA"/>
</dbReference>
<dbReference type="PRINTS" id="PR00302">
    <property type="entry name" value="LUPUSLA"/>
</dbReference>
<feature type="compositionally biased region" description="Basic and acidic residues" evidence="5">
    <location>
        <begin position="275"/>
        <end position="307"/>
    </location>
</feature>
<dbReference type="InterPro" id="IPR012677">
    <property type="entry name" value="Nucleotide-bd_a/b_plait_sf"/>
</dbReference>
<feature type="region of interest" description="Disordered" evidence="5">
    <location>
        <begin position="1"/>
        <end position="91"/>
    </location>
</feature>
<dbReference type="InterPro" id="IPR035979">
    <property type="entry name" value="RBD_domain_sf"/>
</dbReference>
<feature type="domain" description="HTH La-type RNA-binding" evidence="7">
    <location>
        <begin position="90"/>
        <end position="181"/>
    </location>
</feature>
<evidence type="ECO:0000256" key="2">
    <source>
        <dbReference type="ARBA" id="ARBA00022884"/>
    </source>
</evidence>
<dbReference type="PROSITE" id="PS51939">
    <property type="entry name" value="XRRM"/>
    <property type="match status" value="1"/>
</dbReference>
<dbReference type="PROSITE" id="PS50102">
    <property type="entry name" value="RRM"/>
    <property type="match status" value="1"/>
</dbReference>
<feature type="region of interest" description="Disordered" evidence="5">
    <location>
        <begin position="406"/>
        <end position="454"/>
    </location>
</feature>
<dbReference type="AlphaFoldDB" id="A0AAE1GV19"/>
<evidence type="ECO:0000256" key="1">
    <source>
        <dbReference type="ARBA" id="ARBA00004123"/>
    </source>
</evidence>
<dbReference type="InterPro" id="IPR006630">
    <property type="entry name" value="La_HTH"/>
</dbReference>
<dbReference type="GO" id="GO:0010494">
    <property type="term" value="C:cytoplasmic stress granule"/>
    <property type="evidence" value="ECO:0007669"/>
    <property type="project" value="TreeGrafter"/>
</dbReference>
<dbReference type="GO" id="GO:0005829">
    <property type="term" value="C:cytosol"/>
    <property type="evidence" value="ECO:0007669"/>
    <property type="project" value="TreeGrafter"/>
</dbReference>
<keyword evidence="2 4" id="KW-0694">RNA-binding</keyword>
<reference evidence="9" key="1">
    <citation type="submission" date="2021-07" db="EMBL/GenBank/DDBJ databases">
        <authorList>
            <person name="Catto M.A."/>
            <person name="Jacobson A."/>
            <person name="Kennedy G."/>
            <person name="Labadie P."/>
            <person name="Hunt B.G."/>
            <person name="Srinivasan R."/>
        </authorList>
    </citation>
    <scope>NUCLEOTIDE SEQUENCE</scope>
    <source>
        <strain evidence="9">PL_HMW_Pooled</strain>
        <tissue evidence="9">Head</tissue>
    </source>
</reference>
<evidence type="ECO:0000313" key="9">
    <source>
        <dbReference type="EMBL" id="KAK3909494.1"/>
    </source>
</evidence>
<dbReference type="GO" id="GO:0003729">
    <property type="term" value="F:mRNA binding"/>
    <property type="evidence" value="ECO:0007669"/>
    <property type="project" value="TreeGrafter"/>
</dbReference>
<dbReference type="InterPro" id="IPR036390">
    <property type="entry name" value="WH_DNA-bd_sf"/>
</dbReference>
<feature type="compositionally biased region" description="Basic residues" evidence="5">
    <location>
        <begin position="417"/>
        <end position="440"/>
    </location>
</feature>
<evidence type="ECO:0000259" key="7">
    <source>
        <dbReference type="PROSITE" id="PS50961"/>
    </source>
</evidence>
<keyword evidence="3" id="KW-0539">Nucleus</keyword>
<dbReference type="Gene3D" id="3.30.70.330">
    <property type="match status" value="2"/>
</dbReference>
<dbReference type="InterPro" id="IPR002344">
    <property type="entry name" value="Lupus_La"/>
</dbReference>
<reference evidence="9" key="2">
    <citation type="journal article" date="2023" name="BMC Genomics">
        <title>Pest status, molecular evolution, and epigenetic factors derived from the genome assembly of Frankliniella fusca, a thysanopteran phytovirus vector.</title>
        <authorList>
            <person name="Catto M.A."/>
            <person name="Labadie P.E."/>
            <person name="Jacobson A.L."/>
            <person name="Kennedy G.G."/>
            <person name="Srinivasan R."/>
            <person name="Hunt B.G."/>
        </authorList>
    </citation>
    <scope>NUCLEOTIDE SEQUENCE</scope>
    <source>
        <strain evidence="9">PL_HMW_Pooled</strain>
    </source>
</reference>
<dbReference type="SMART" id="SM00715">
    <property type="entry name" value="LA"/>
    <property type="match status" value="1"/>
</dbReference>
<dbReference type="Pfam" id="PF08777">
    <property type="entry name" value="RRM_3"/>
    <property type="match status" value="1"/>
</dbReference>
<dbReference type="PANTHER" id="PTHR22792">
    <property type="entry name" value="LUPUS LA PROTEIN-RELATED"/>
    <property type="match status" value="1"/>
</dbReference>
<dbReference type="PROSITE" id="PS50961">
    <property type="entry name" value="HTH_LA"/>
    <property type="match status" value="1"/>
</dbReference>
<evidence type="ECO:0000256" key="5">
    <source>
        <dbReference type="SAM" id="MobiDB-lite"/>
    </source>
</evidence>
<dbReference type="Pfam" id="PF05383">
    <property type="entry name" value="La"/>
    <property type="match status" value="1"/>
</dbReference>
<feature type="compositionally biased region" description="Basic and acidic residues" evidence="5">
    <location>
        <begin position="15"/>
        <end position="34"/>
    </location>
</feature>
<dbReference type="SUPFAM" id="SSF54928">
    <property type="entry name" value="RNA-binding domain, RBD"/>
    <property type="match status" value="1"/>
</dbReference>
<evidence type="ECO:0000259" key="6">
    <source>
        <dbReference type="PROSITE" id="PS50102"/>
    </source>
</evidence>
<accession>A0AAE1GV19</accession>
<dbReference type="GO" id="GO:0008033">
    <property type="term" value="P:tRNA processing"/>
    <property type="evidence" value="ECO:0007669"/>
    <property type="project" value="TreeGrafter"/>
</dbReference>
<dbReference type="InterPro" id="IPR000504">
    <property type="entry name" value="RRM_dom"/>
</dbReference>
<feature type="domain" description="RRM" evidence="6">
    <location>
        <begin position="193"/>
        <end position="276"/>
    </location>
</feature>
<dbReference type="Proteomes" id="UP001219518">
    <property type="component" value="Unassembled WGS sequence"/>
</dbReference>
<proteinExistence type="predicted"/>
<protein>
    <submittedName>
        <fullName evidence="9">La protein-like protein</fullName>
    </submittedName>
</protein>
<dbReference type="Gene3D" id="1.10.10.10">
    <property type="entry name" value="Winged helix-like DNA-binding domain superfamily/Winged helix DNA-binding domain"/>
    <property type="match status" value="1"/>
</dbReference>
<evidence type="ECO:0000256" key="4">
    <source>
        <dbReference type="PROSITE-ProRule" id="PRU00332"/>
    </source>
</evidence>
<dbReference type="PANTHER" id="PTHR22792:SF166">
    <property type="entry name" value="LUPUS LA PROTEIN HOMOLOG"/>
    <property type="match status" value="1"/>
</dbReference>
<feature type="domain" description="XRRM" evidence="8">
    <location>
        <begin position="313"/>
        <end position="437"/>
    </location>
</feature>
<evidence type="ECO:0000256" key="3">
    <source>
        <dbReference type="ARBA" id="ARBA00023242"/>
    </source>
</evidence>
<dbReference type="SMART" id="SM00360">
    <property type="entry name" value="RRM"/>
    <property type="match status" value="1"/>
</dbReference>
<comment type="caution">
    <text evidence="9">The sequence shown here is derived from an EMBL/GenBank/DDBJ whole genome shotgun (WGS) entry which is preliminary data.</text>
</comment>
<gene>
    <name evidence="9" type="ORF">KUF71_003926</name>
</gene>
<dbReference type="CDD" id="cd12291">
    <property type="entry name" value="RRM1_La"/>
    <property type="match status" value="1"/>
</dbReference>
<name>A0AAE1GV19_9NEOP</name>
<dbReference type="GO" id="GO:0005634">
    <property type="term" value="C:nucleus"/>
    <property type="evidence" value="ECO:0007669"/>
    <property type="project" value="UniProtKB-SubCell"/>
</dbReference>
<dbReference type="CDD" id="cd08028">
    <property type="entry name" value="LARP_3"/>
    <property type="match status" value="1"/>
</dbReference>